<evidence type="ECO:0000313" key="1">
    <source>
        <dbReference type="EMBL" id="SFS86422.1"/>
    </source>
</evidence>
<proteinExistence type="predicted"/>
<dbReference type="RefSeq" id="WP_176392071.1">
    <property type="nucleotide sequence ID" value="NZ_FPAA01000009.1"/>
</dbReference>
<reference evidence="2" key="1">
    <citation type="submission" date="2016-10" db="EMBL/GenBank/DDBJ databases">
        <authorList>
            <person name="Varghese N."/>
            <person name="Submissions S."/>
        </authorList>
    </citation>
    <scope>NUCLEOTIDE SEQUENCE [LARGE SCALE GENOMIC DNA]</scope>
    <source>
        <strain evidence="2">DSM 45789</strain>
    </source>
</reference>
<keyword evidence="2" id="KW-1185">Reference proteome</keyword>
<protein>
    <submittedName>
        <fullName evidence="1">Uncharacterized protein</fullName>
    </submittedName>
</protein>
<dbReference type="AlphaFoldDB" id="A0A1I6TB42"/>
<dbReference type="Proteomes" id="UP000198660">
    <property type="component" value="Unassembled WGS sequence"/>
</dbReference>
<organism evidence="1 2">
    <name type="scientific">Marininema halotolerans</name>
    <dbReference type="NCBI Taxonomy" id="1155944"/>
    <lineage>
        <taxon>Bacteria</taxon>
        <taxon>Bacillati</taxon>
        <taxon>Bacillota</taxon>
        <taxon>Bacilli</taxon>
        <taxon>Bacillales</taxon>
        <taxon>Thermoactinomycetaceae</taxon>
        <taxon>Marininema</taxon>
    </lineage>
</organism>
<gene>
    <name evidence="1" type="ORF">SAMN05444972_109138</name>
</gene>
<sequence length="48" mass="5794">MIFVIRWFEKDVFFTSFVAEGRFSCLIDRVGHGLPREIREERGMFVRL</sequence>
<evidence type="ECO:0000313" key="2">
    <source>
        <dbReference type="Proteomes" id="UP000198660"/>
    </source>
</evidence>
<accession>A0A1I6TB42</accession>
<name>A0A1I6TB42_9BACL</name>
<dbReference type="EMBL" id="FPAA01000009">
    <property type="protein sequence ID" value="SFS86422.1"/>
    <property type="molecule type" value="Genomic_DNA"/>
</dbReference>